<evidence type="ECO:0000313" key="1">
    <source>
        <dbReference type="EMBL" id="KAL3282949.1"/>
    </source>
</evidence>
<evidence type="ECO:0000313" key="2">
    <source>
        <dbReference type="Proteomes" id="UP001516400"/>
    </source>
</evidence>
<keyword evidence="2" id="KW-1185">Reference proteome</keyword>
<dbReference type="AlphaFoldDB" id="A0ABD2NW94"/>
<gene>
    <name evidence="1" type="ORF">HHI36_006107</name>
</gene>
<reference evidence="1 2" key="1">
    <citation type="journal article" date="2021" name="BMC Biol.">
        <title>Horizontally acquired antibacterial genes associated with adaptive radiation of ladybird beetles.</title>
        <authorList>
            <person name="Li H.S."/>
            <person name="Tang X.F."/>
            <person name="Huang Y.H."/>
            <person name="Xu Z.Y."/>
            <person name="Chen M.L."/>
            <person name="Du X.Y."/>
            <person name="Qiu B.Y."/>
            <person name="Chen P.T."/>
            <person name="Zhang W."/>
            <person name="Slipinski A."/>
            <person name="Escalona H.E."/>
            <person name="Waterhouse R.M."/>
            <person name="Zwick A."/>
            <person name="Pang H."/>
        </authorList>
    </citation>
    <scope>NUCLEOTIDE SEQUENCE [LARGE SCALE GENOMIC DNA]</scope>
    <source>
        <strain evidence="1">SYSU2018</strain>
    </source>
</reference>
<accession>A0ABD2NW94</accession>
<proteinExistence type="predicted"/>
<protein>
    <submittedName>
        <fullName evidence="1">Uncharacterized protein</fullName>
    </submittedName>
</protein>
<name>A0ABD2NW94_9CUCU</name>
<comment type="caution">
    <text evidence="1">The sequence shown here is derived from an EMBL/GenBank/DDBJ whole genome shotgun (WGS) entry which is preliminary data.</text>
</comment>
<dbReference type="EMBL" id="JABFTP020000144">
    <property type="protein sequence ID" value="KAL3282949.1"/>
    <property type="molecule type" value="Genomic_DNA"/>
</dbReference>
<sequence>MEYGLRYDSGTGESLTVYSDADHGEDLSTGRSTTDVVCMYASCAVSWFSQRQASVAISRGRDNCLGSIEIRRTSSTEQLADMLTKPLFKPRLELLRHSVGLINFFNEGVEKYQ</sequence>
<dbReference type="Proteomes" id="UP001516400">
    <property type="component" value="Unassembled WGS sequence"/>
</dbReference>
<organism evidence="1 2">
    <name type="scientific">Cryptolaemus montrouzieri</name>
    <dbReference type="NCBI Taxonomy" id="559131"/>
    <lineage>
        <taxon>Eukaryota</taxon>
        <taxon>Metazoa</taxon>
        <taxon>Ecdysozoa</taxon>
        <taxon>Arthropoda</taxon>
        <taxon>Hexapoda</taxon>
        <taxon>Insecta</taxon>
        <taxon>Pterygota</taxon>
        <taxon>Neoptera</taxon>
        <taxon>Endopterygota</taxon>
        <taxon>Coleoptera</taxon>
        <taxon>Polyphaga</taxon>
        <taxon>Cucujiformia</taxon>
        <taxon>Coccinelloidea</taxon>
        <taxon>Coccinellidae</taxon>
        <taxon>Scymninae</taxon>
        <taxon>Scymnini</taxon>
        <taxon>Cryptolaemus</taxon>
    </lineage>
</organism>